<accession>H9BR28</accession>
<evidence type="ECO:0000313" key="1">
    <source>
        <dbReference type="EMBL" id="AFD29237.1"/>
    </source>
</evidence>
<reference evidence="1 2" key="1">
    <citation type="journal article" date="2012" name="J. Virol.">
        <title>Discovery of seven novel Mammalian and avian coronaviruses in the genus deltacoronavirus supports bat coronaviruses as the gene source of alphacoronavirus and betacoronavirus and avian coronaviruses as the gene source of gammacoronavirus and deltacoronavirus.</title>
        <authorList>
            <person name="Woo P.C."/>
            <person name="Lau S.K."/>
            <person name="Lam C.S."/>
            <person name="Lau C.C."/>
            <person name="Tsang A.K."/>
            <person name="Lau J.H."/>
            <person name="Bai R."/>
            <person name="Teng J.L."/>
            <person name="Tsang C.C."/>
            <person name="Wang M."/>
            <person name="Zheng B.J."/>
            <person name="Chan K.H."/>
            <person name="Yuen K.Y."/>
        </authorList>
    </citation>
    <scope>NUCLEOTIDE SEQUENCE [LARGE SCALE GENOMIC DNA]</scope>
    <source>
        <strain evidence="1">HKU20-9243</strain>
    </source>
</reference>
<dbReference type="Proteomes" id="UP000167590">
    <property type="component" value="Segment"/>
</dbReference>
<sequence>MCKCAQYIKVFNTNIHGHSNTSLLTIDDHMLKYKCFAFALANLLVDNPIAGALLPRKMLINGKPILIEYGKIKADKFLINPPSKVEFYDD</sequence>
<dbReference type="KEGG" id="vg:11945668"/>
<dbReference type="RefSeq" id="YP_005352874.1">
    <property type="nucleotide sequence ID" value="NC_016995.1"/>
</dbReference>
<proteinExistence type="predicted"/>
<dbReference type="OrthoDB" id="22939at10239"/>
<protein>
    <submittedName>
        <fullName evidence="1">NS6 protein</fullName>
    </submittedName>
</protein>
<gene>
    <name evidence="1" type="primary">NS6</name>
</gene>
<name>H9BR28_9NIDO</name>
<dbReference type="GeneID" id="11945668"/>
<evidence type="ECO:0000313" key="2">
    <source>
        <dbReference type="Proteomes" id="UP000167590"/>
    </source>
</evidence>
<organism evidence="1 2">
    <name type="scientific">Wigeon coronavirus HKU20</name>
    <dbReference type="NCBI Taxonomy" id="1159908"/>
    <lineage>
        <taxon>Viruses</taxon>
        <taxon>Riboviria</taxon>
        <taxon>Orthornavirae</taxon>
        <taxon>Pisuviricota</taxon>
        <taxon>Pisoniviricetes</taxon>
        <taxon>Nidovirales</taxon>
        <taxon>Cornidovirineae</taxon>
        <taxon>Coronaviridae</taxon>
        <taxon>Orthocoronavirinae</taxon>
        <taxon>Deltacoronavirus</taxon>
        <taxon>Andecovirus</taxon>
        <taxon>Deltacoronavirus marecae</taxon>
    </lineage>
</organism>
<keyword evidence="2" id="KW-1185">Reference proteome</keyword>
<dbReference type="EMBL" id="JQ065048">
    <property type="protein sequence ID" value="AFD29237.1"/>
    <property type="molecule type" value="Genomic_RNA"/>
</dbReference>